<name>A0A6L8RLY6_9ACTN</name>
<gene>
    <name evidence="2" type="ORF">GT635_10305</name>
</gene>
<evidence type="ECO:0000313" key="3">
    <source>
        <dbReference type="Proteomes" id="UP000481598"/>
    </source>
</evidence>
<dbReference type="AlphaFoldDB" id="A0A6L8RLY6"/>
<dbReference type="RefSeq" id="WP_161192249.1">
    <property type="nucleotide sequence ID" value="NZ_WWTB01000035.1"/>
</dbReference>
<evidence type="ECO:0000256" key="1">
    <source>
        <dbReference type="SAM" id="MobiDB-lite"/>
    </source>
</evidence>
<organism evidence="2 3">
    <name type="scientific">Collinsella aerofaciens</name>
    <dbReference type="NCBI Taxonomy" id="74426"/>
    <lineage>
        <taxon>Bacteria</taxon>
        <taxon>Bacillati</taxon>
        <taxon>Actinomycetota</taxon>
        <taxon>Coriobacteriia</taxon>
        <taxon>Coriobacteriales</taxon>
        <taxon>Coriobacteriaceae</taxon>
        <taxon>Collinsella</taxon>
    </lineage>
</organism>
<accession>A0A6L8RLY6</accession>
<protein>
    <submittedName>
        <fullName evidence="2">Uncharacterized protein</fullName>
    </submittedName>
</protein>
<dbReference type="EMBL" id="WWTB01000035">
    <property type="protein sequence ID" value="MZJ86828.1"/>
    <property type="molecule type" value="Genomic_DNA"/>
</dbReference>
<feature type="compositionally biased region" description="Low complexity" evidence="1">
    <location>
        <begin position="168"/>
        <end position="191"/>
    </location>
</feature>
<evidence type="ECO:0000313" key="2">
    <source>
        <dbReference type="EMBL" id="MZJ86828.1"/>
    </source>
</evidence>
<reference evidence="2 3" key="1">
    <citation type="journal article" date="2019" name="Nat. Med.">
        <title>A library of human gut bacterial isolates paired with longitudinal multiomics data enables mechanistic microbiome research.</title>
        <authorList>
            <person name="Poyet M."/>
            <person name="Groussin M."/>
            <person name="Gibbons S.M."/>
            <person name="Avila-Pacheco J."/>
            <person name="Jiang X."/>
            <person name="Kearney S.M."/>
            <person name="Perrotta A.R."/>
            <person name="Berdy B."/>
            <person name="Zhao S."/>
            <person name="Lieberman T.D."/>
            <person name="Swanson P.K."/>
            <person name="Smith M."/>
            <person name="Roesemann S."/>
            <person name="Alexander J.E."/>
            <person name="Rich S.A."/>
            <person name="Livny J."/>
            <person name="Vlamakis H."/>
            <person name="Clish C."/>
            <person name="Bullock K."/>
            <person name="Deik A."/>
            <person name="Scott J."/>
            <person name="Pierce K.A."/>
            <person name="Xavier R.J."/>
            <person name="Alm E.J."/>
        </authorList>
    </citation>
    <scope>NUCLEOTIDE SEQUENCE [LARGE SCALE GENOMIC DNA]</scope>
    <source>
        <strain evidence="2 3">BIOML-A10</strain>
    </source>
</reference>
<feature type="region of interest" description="Disordered" evidence="1">
    <location>
        <begin position="168"/>
        <end position="208"/>
    </location>
</feature>
<sequence>MFMYAVKKPAVAAAAALGEDGTAVFCEGPGLLFASARGEAPDAGITTAIFNVEKGDIHDGDRWFPGAGSIAEVVFDMPAPLGEKLAGRLEDSTFLIGIFRDEIASLSEECDVITGANIHVGPPAQLEMPAPHTETKASDEMKCPVLEIDPGKIRAPYIVAKEAAAAAKRGASRPATPRCPAGGALRPPAAAWTSRSRRSGVWAPTTAS</sequence>
<comment type="caution">
    <text evidence="2">The sequence shown here is derived from an EMBL/GenBank/DDBJ whole genome shotgun (WGS) entry which is preliminary data.</text>
</comment>
<dbReference type="Proteomes" id="UP000481598">
    <property type="component" value="Unassembled WGS sequence"/>
</dbReference>
<proteinExistence type="predicted"/>